<keyword evidence="2" id="KW-1185">Reference proteome</keyword>
<dbReference type="EMBL" id="QKLW01000010">
    <property type="protein sequence ID" value="PYF78938.1"/>
    <property type="molecule type" value="Genomic_DNA"/>
</dbReference>
<evidence type="ECO:0000313" key="2">
    <source>
        <dbReference type="Proteomes" id="UP000247551"/>
    </source>
</evidence>
<dbReference type="AlphaFoldDB" id="A0A318UUQ0"/>
<accession>A0A318UUQ0</accession>
<organism evidence="1 2">
    <name type="scientific">Marinomonas alcarazii</name>
    <dbReference type="NCBI Taxonomy" id="491949"/>
    <lineage>
        <taxon>Bacteria</taxon>
        <taxon>Pseudomonadati</taxon>
        <taxon>Pseudomonadota</taxon>
        <taxon>Gammaproteobacteria</taxon>
        <taxon>Oceanospirillales</taxon>
        <taxon>Oceanospirillaceae</taxon>
        <taxon>Marinomonas</taxon>
    </lineage>
</organism>
<gene>
    <name evidence="1" type="ORF">DFP75_11069</name>
</gene>
<proteinExistence type="predicted"/>
<protein>
    <submittedName>
        <fullName evidence="1">Uncharacterized protein</fullName>
    </submittedName>
</protein>
<sequence>MENLKLGFNASDLPVALTNNTSPNDICTSFYFQQNDAYYLLWVEHQNPQYRENEDSPRYAISYAVNEGDDESPEIYSDSSRADLFQSEHVSELVRYFSG</sequence>
<reference evidence="1 2" key="1">
    <citation type="submission" date="2018-06" db="EMBL/GenBank/DDBJ databases">
        <title>Genomic Encyclopedia of Type Strains, Phase III (KMG-III): the genomes of soil and plant-associated and newly described type strains.</title>
        <authorList>
            <person name="Whitman W."/>
        </authorList>
    </citation>
    <scope>NUCLEOTIDE SEQUENCE [LARGE SCALE GENOMIC DNA]</scope>
    <source>
        <strain evidence="1 2">CECT 7730</strain>
    </source>
</reference>
<dbReference type="Proteomes" id="UP000247551">
    <property type="component" value="Unassembled WGS sequence"/>
</dbReference>
<comment type="caution">
    <text evidence="1">The sequence shown here is derived from an EMBL/GenBank/DDBJ whole genome shotgun (WGS) entry which is preliminary data.</text>
</comment>
<name>A0A318UUQ0_9GAMM</name>
<dbReference type="RefSeq" id="WP_110577081.1">
    <property type="nucleotide sequence ID" value="NZ_QKLW01000010.1"/>
</dbReference>
<evidence type="ECO:0000313" key="1">
    <source>
        <dbReference type="EMBL" id="PYF78938.1"/>
    </source>
</evidence>